<evidence type="ECO:0000256" key="2">
    <source>
        <dbReference type="ARBA" id="ARBA00023002"/>
    </source>
</evidence>
<gene>
    <name evidence="4" type="ORF">Val02_62180</name>
</gene>
<comment type="similarity">
    <text evidence="1">Belongs to the short-chain dehydrogenases/reductases (SDR) family.</text>
</comment>
<evidence type="ECO:0000256" key="1">
    <source>
        <dbReference type="ARBA" id="ARBA00006484"/>
    </source>
</evidence>
<dbReference type="EMBL" id="BOPF01000026">
    <property type="protein sequence ID" value="GIJ49332.1"/>
    <property type="molecule type" value="Genomic_DNA"/>
</dbReference>
<evidence type="ECO:0000313" key="5">
    <source>
        <dbReference type="Proteomes" id="UP000619260"/>
    </source>
</evidence>
<dbReference type="InterPro" id="IPR002347">
    <property type="entry name" value="SDR_fam"/>
</dbReference>
<dbReference type="PRINTS" id="PR00081">
    <property type="entry name" value="GDHRDH"/>
</dbReference>
<dbReference type="InterPro" id="IPR036291">
    <property type="entry name" value="NAD(P)-bd_dom_sf"/>
</dbReference>
<dbReference type="Gene3D" id="3.40.50.720">
    <property type="entry name" value="NAD(P)-binding Rossmann-like Domain"/>
    <property type="match status" value="1"/>
</dbReference>
<dbReference type="Pfam" id="PF00106">
    <property type="entry name" value="adh_short"/>
    <property type="match status" value="1"/>
</dbReference>
<comment type="caution">
    <text evidence="4">The sequence shown here is derived from an EMBL/GenBank/DDBJ whole genome shotgun (WGS) entry which is preliminary data.</text>
</comment>
<evidence type="ECO:0000259" key="3">
    <source>
        <dbReference type="SMART" id="SM00822"/>
    </source>
</evidence>
<dbReference type="InterPro" id="IPR057326">
    <property type="entry name" value="KR_dom"/>
</dbReference>
<dbReference type="RefSeq" id="WP_239153463.1">
    <property type="nucleotide sequence ID" value="NZ_BOPF01000026.1"/>
</dbReference>
<keyword evidence="5" id="KW-1185">Reference proteome</keyword>
<organism evidence="4 5">
    <name type="scientific">Virgisporangium aliadipatigenens</name>
    <dbReference type="NCBI Taxonomy" id="741659"/>
    <lineage>
        <taxon>Bacteria</taxon>
        <taxon>Bacillati</taxon>
        <taxon>Actinomycetota</taxon>
        <taxon>Actinomycetes</taxon>
        <taxon>Micromonosporales</taxon>
        <taxon>Micromonosporaceae</taxon>
        <taxon>Virgisporangium</taxon>
    </lineage>
</organism>
<dbReference type="SUPFAM" id="SSF51735">
    <property type="entry name" value="NAD(P)-binding Rossmann-fold domains"/>
    <property type="match status" value="1"/>
</dbReference>
<feature type="domain" description="Ketoreductase" evidence="3">
    <location>
        <begin position="6"/>
        <end position="179"/>
    </location>
</feature>
<dbReference type="CDD" id="cd05233">
    <property type="entry name" value="SDR_c"/>
    <property type="match status" value="1"/>
</dbReference>
<dbReference type="AlphaFoldDB" id="A0A8J4DUN1"/>
<name>A0A8J4DUN1_9ACTN</name>
<accession>A0A8J4DUN1</accession>
<dbReference type="Proteomes" id="UP000619260">
    <property type="component" value="Unassembled WGS sequence"/>
</dbReference>
<evidence type="ECO:0000313" key="4">
    <source>
        <dbReference type="EMBL" id="GIJ49332.1"/>
    </source>
</evidence>
<reference evidence="4" key="1">
    <citation type="submission" date="2021-01" db="EMBL/GenBank/DDBJ databases">
        <title>Whole genome shotgun sequence of Virgisporangium aliadipatigenens NBRC 105644.</title>
        <authorList>
            <person name="Komaki H."/>
            <person name="Tamura T."/>
        </authorList>
    </citation>
    <scope>NUCLEOTIDE SEQUENCE</scope>
    <source>
        <strain evidence="4">NBRC 105644</strain>
    </source>
</reference>
<dbReference type="GO" id="GO:0050664">
    <property type="term" value="F:oxidoreductase activity, acting on NAD(P)H, oxygen as acceptor"/>
    <property type="evidence" value="ECO:0007669"/>
    <property type="project" value="TreeGrafter"/>
</dbReference>
<keyword evidence="2" id="KW-0560">Oxidoreductase</keyword>
<protein>
    <submittedName>
        <fullName evidence="4">Short-chain dehydrogenase</fullName>
    </submittedName>
</protein>
<dbReference type="PANTHER" id="PTHR43008:SF4">
    <property type="entry name" value="CHAIN DEHYDROGENASE, PUTATIVE (AFU_ORTHOLOGUE AFUA_4G08710)-RELATED"/>
    <property type="match status" value="1"/>
</dbReference>
<dbReference type="PANTHER" id="PTHR43008">
    <property type="entry name" value="BENZIL REDUCTASE"/>
    <property type="match status" value="1"/>
</dbReference>
<sequence>MTLKDRTVVVVGGSRGLGRGVVEACREAGARVVAVARDVAPLSTVDVEAVAADATDPESARRLLDAYRPDVLVLVAGAVPPGVALLDLTWDDFSANWHADTRIAFEWLGAVLRTRPVPGTRVIVFGSQASLNGSPISGGYAGAKAMVHRLTQYARLESRGPTFTAVLPALAPGTTVGDVAVRGYSARQGIAAEAFVARLAAPLTPAIAGAAVVALSTMDSVADSYLLDGAGIRPLDG</sequence>
<dbReference type="SMART" id="SM00822">
    <property type="entry name" value="PKS_KR"/>
    <property type="match status" value="1"/>
</dbReference>
<proteinExistence type="inferred from homology"/>